<dbReference type="Proteomes" id="UP001174909">
    <property type="component" value="Unassembled WGS sequence"/>
</dbReference>
<evidence type="ECO:0000313" key="3">
    <source>
        <dbReference type="Proteomes" id="UP001174909"/>
    </source>
</evidence>
<keyword evidence="1" id="KW-0732">Signal</keyword>
<feature type="signal peptide" evidence="1">
    <location>
        <begin position="1"/>
        <end position="17"/>
    </location>
</feature>
<reference evidence="2" key="1">
    <citation type="submission" date="2023-03" db="EMBL/GenBank/DDBJ databases">
        <authorList>
            <person name="Steffen K."/>
            <person name="Cardenas P."/>
        </authorList>
    </citation>
    <scope>NUCLEOTIDE SEQUENCE</scope>
</reference>
<organism evidence="2 3">
    <name type="scientific">Geodia barretti</name>
    <name type="common">Barrett's horny sponge</name>
    <dbReference type="NCBI Taxonomy" id="519541"/>
    <lineage>
        <taxon>Eukaryota</taxon>
        <taxon>Metazoa</taxon>
        <taxon>Porifera</taxon>
        <taxon>Demospongiae</taxon>
        <taxon>Heteroscleromorpha</taxon>
        <taxon>Tetractinellida</taxon>
        <taxon>Astrophorina</taxon>
        <taxon>Geodiidae</taxon>
        <taxon>Geodia</taxon>
    </lineage>
</organism>
<protein>
    <submittedName>
        <fullName evidence="2">Uncharacterized protein</fullName>
    </submittedName>
</protein>
<proteinExistence type="predicted"/>
<evidence type="ECO:0000256" key="1">
    <source>
        <dbReference type="SAM" id="SignalP"/>
    </source>
</evidence>
<name>A0AA35SQS3_GEOBA</name>
<sequence>MAASLLVVLSVVLSVTGFPEDTFRDALQFNPRGRNTRGTDFLVAFIPNSPVLFSQPQYKLLISTVESTPVTF</sequence>
<evidence type="ECO:0000313" key="2">
    <source>
        <dbReference type="EMBL" id="CAI8033562.1"/>
    </source>
</evidence>
<dbReference type="EMBL" id="CASHTH010002677">
    <property type="protein sequence ID" value="CAI8033562.1"/>
    <property type="molecule type" value="Genomic_DNA"/>
</dbReference>
<feature type="chain" id="PRO_5041358142" evidence="1">
    <location>
        <begin position="18"/>
        <end position="72"/>
    </location>
</feature>
<dbReference type="AlphaFoldDB" id="A0AA35SQS3"/>
<accession>A0AA35SQS3</accession>
<comment type="caution">
    <text evidence="2">The sequence shown here is derived from an EMBL/GenBank/DDBJ whole genome shotgun (WGS) entry which is preliminary data.</text>
</comment>
<feature type="non-terminal residue" evidence="2">
    <location>
        <position position="72"/>
    </location>
</feature>
<gene>
    <name evidence="2" type="ORF">GBAR_LOCUS18928</name>
</gene>
<keyword evidence="3" id="KW-1185">Reference proteome</keyword>